<dbReference type="SUPFAM" id="SSF52833">
    <property type="entry name" value="Thioredoxin-like"/>
    <property type="match status" value="1"/>
</dbReference>
<dbReference type="InterPro" id="IPR036249">
    <property type="entry name" value="Thioredoxin-like_sf"/>
</dbReference>
<dbReference type="EMBL" id="LIBB01000043">
    <property type="protein sequence ID" value="KRO72831.1"/>
    <property type="molecule type" value="Genomic_DNA"/>
</dbReference>
<evidence type="ECO:0000313" key="4">
    <source>
        <dbReference type="Proteomes" id="UP000051934"/>
    </source>
</evidence>
<evidence type="ECO:0000256" key="1">
    <source>
        <dbReference type="ARBA" id="ARBA00023157"/>
    </source>
</evidence>
<comment type="caution">
    <text evidence="3">The sequence shown here is derived from an EMBL/GenBank/DDBJ whole genome shotgun (WGS) entry which is preliminary data.</text>
</comment>
<feature type="signal peptide" evidence="2">
    <location>
        <begin position="1"/>
        <end position="25"/>
    </location>
</feature>
<accession>A0A0R2SD63</accession>
<dbReference type="InterPro" id="IPR014784">
    <property type="entry name" value="Cu2_ascorb_mOase-like_C"/>
</dbReference>
<protein>
    <recommendedName>
        <fullName evidence="5">Alkyl hydroperoxide reductase subunit C/ Thiol specific antioxidant domain-containing protein</fullName>
    </recommendedName>
</protein>
<dbReference type="InterPro" id="IPR008977">
    <property type="entry name" value="PHM/PNGase_F_dom_sf"/>
</dbReference>
<dbReference type="Gene3D" id="3.40.30.10">
    <property type="entry name" value="Glutaredoxin"/>
    <property type="match status" value="1"/>
</dbReference>
<feature type="chain" id="PRO_5006423580" description="Alkyl hydroperoxide reductase subunit C/ Thiol specific antioxidant domain-containing protein" evidence="2">
    <location>
        <begin position="26"/>
        <end position="602"/>
    </location>
</feature>
<gene>
    <name evidence="3" type="ORF">ABR69_10075</name>
</gene>
<dbReference type="AlphaFoldDB" id="A0A0R2SD63"/>
<keyword evidence="2" id="KW-0732">Signal</keyword>
<dbReference type="Gene3D" id="2.60.120.230">
    <property type="match status" value="1"/>
</dbReference>
<organism evidence="3 4">
    <name type="scientific">OM182 bacterium BACL3 MAG-120507-bin80</name>
    <dbReference type="NCBI Taxonomy" id="1655577"/>
    <lineage>
        <taxon>Bacteria</taxon>
        <taxon>Pseudomonadati</taxon>
        <taxon>Pseudomonadota</taxon>
        <taxon>Gammaproteobacteria</taxon>
        <taxon>OMG group</taxon>
        <taxon>OM182 clade</taxon>
    </lineage>
</organism>
<keyword evidence="1" id="KW-1015">Disulfide bond</keyword>
<name>A0A0R2SD63_9GAMM</name>
<evidence type="ECO:0000313" key="3">
    <source>
        <dbReference type="EMBL" id="KRO72831.1"/>
    </source>
</evidence>
<proteinExistence type="predicted"/>
<evidence type="ECO:0008006" key="5">
    <source>
        <dbReference type="Google" id="ProtNLM"/>
    </source>
</evidence>
<dbReference type="Proteomes" id="UP000051934">
    <property type="component" value="Unassembled WGS sequence"/>
</dbReference>
<evidence type="ECO:0000256" key="2">
    <source>
        <dbReference type="SAM" id="SignalP"/>
    </source>
</evidence>
<sequence>MNKFTASGKAAAFALLLLGSTATIAAETAPRIGDFSLLDAEGYFHQMSWYDDHKALVLLSYSNDDKQLSTMLGAFSELRDNAGDSFEFFLIDSQGKRNRSDIAAAMAHAGISLPVLMDDAQLVGEALGLSMSGEVVVFDPTRFSVIARGFGEQALPVVSELLAALDHGAETSSTVAAVSATKPDAGSLLGQNLLGQSLRYPAREAHSIETPSYTKEIAPIIAENCASCHREGGIAPFAMDSHTMVLGWSPMIREVLLTKRMPPGQIDSHIGEFINDMVLADSDTQKLVHWIEAGSPFDGDSVEEGVTADPLAQLTWPTSEWAFGEPDYIIEVPPQEVPATGILDYYGTTVDIDIEEDRWVRASQYIPGDRTVLHHTLHSIIPPGATTGGSLLGGDPDRPGIAPYIPGQSPHEEPPNTGGLLQAGSKIAMQMHFTTTGKATVDESRIGVWFYPKGFVPEERMSGECACHFTPTWVNIPPFDPDYEMQQTITIDDDARLFSLTPHMHFRGKRMRFYATYPDGSEEELINIANYNYNWQLAYTFVEPKFMPAGTQITAVGAFDNSVQNKMNPDPSRSVPWGLQSMDEMFFGAADWKVINTERGAD</sequence>
<dbReference type="SUPFAM" id="SSF49742">
    <property type="entry name" value="PHM/PNGase F"/>
    <property type="match status" value="2"/>
</dbReference>
<dbReference type="GO" id="GO:0016715">
    <property type="term" value="F:oxidoreductase activity, acting on paired donors, with incorporation or reduction of molecular oxygen, reduced ascorbate as one donor, and incorporation of one atom of oxygen"/>
    <property type="evidence" value="ECO:0007669"/>
    <property type="project" value="InterPro"/>
</dbReference>
<reference evidence="3 4" key="1">
    <citation type="submission" date="2015-10" db="EMBL/GenBank/DDBJ databases">
        <title>Metagenome-Assembled Genomes uncover a global brackish microbiome.</title>
        <authorList>
            <person name="Hugerth L.W."/>
            <person name="Larsson J."/>
            <person name="Alneberg J."/>
            <person name="Lindh M.V."/>
            <person name="Legrand C."/>
            <person name="Pinhassi J."/>
            <person name="Andersson A.F."/>
        </authorList>
    </citation>
    <scope>NUCLEOTIDE SEQUENCE [LARGE SCALE GENOMIC DNA]</scope>
    <source>
        <strain evidence="3">BACL4 MAG-120507-bin80</strain>
    </source>
</reference>